<reference evidence="1 2" key="1">
    <citation type="journal article" date="2014" name="PLoS ONE">
        <title>Global Analysis of Gene Expression Profiles in Physic Nut (Jatropha curcas L.) Seedlings Exposed to Salt Stress.</title>
        <authorList>
            <person name="Zhang L."/>
            <person name="Zhang C."/>
            <person name="Wu P."/>
            <person name="Chen Y."/>
            <person name="Li M."/>
            <person name="Jiang H."/>
            <person name="Wu G."/>
        </authorList>
    </citation>
    <scope>NUCLEOTIDE SEQUENCE [LARGE SCALE GENOMIC DNA]</scope>
    <source>
        <strain evidence="2">cv. GZQX0401</strain>
        <tissue evidence="1">Young leaves</tissue>
    </source>
</reference>
<dbReference type="AlphaFoldDB" id="A0A067K030"/>
<dbReference type="EMBL" id="KK914740">
    <property type="protein sequence ID" value="KDP29581.1"/>
    <property type="molecule type" value="Genomic_DNA"/>
</dbReference>
<protein>
    <submittedName>
        <fullName evidence="1">Uncharacterized protein</fullName>
    </submittedName>
</protein>
<evidence type="ECO:0000313" key="1">
    <source>
        <dbReference type="EMBL" id="KDP29581.1"/>
    </source>
</evidence>
<name>A0A067K030_JATCU</name>
<proteinExistence type="predicted"/>
<gene>
    <name evidence="1" type="ORF">JCGZ_19382</name>
</gene>
<accession>A0A067K030</accession>
<evidence type="ECO:0000313" key="2">
    <source>
        <dbReference type="Proteomes" id="UP000027138"/>
    </source>
</evidence>
<keyword evidence="2" id="KW-1185">Reference proteome</keyword>
<organism evidence="1 2">
    <name type="scientific">Jatropha curcas</name>
    <name type="common">Barbados nut</name>
    <dbReference type="NCBI Taxonomy" id="180498"/>
    <lineage>
        <taxon>Eukaryota</taxon>
        <taxon>Viridiplantae</taxon>
        <taxon>Streptophyta</taxon>
        <taxon>Embryophyta</taxon>
        <taxon>Tracheophyta</taxon>
        <taxon>Spermatophyta</taxon>
        <taxon>Magnoliopsida</taxon>
        <taxon>eudicotyledons</taxon>
        <taxon>Gunneridae</taxon>
        <taxon>Pentapetalae</taxon>
        <taxon>rosids</taxon>
        <taxon>fabids</taxon>
        <taxon>Malpighiales</taxon>
        <taxon>Euphorbiaceae</taxon>
        <taxon>Crotonoideae</taxon>
        <taxon>Jatropheae</taxon>
        <taxon>Jatropha</taxon>
    </lineage>
</organism>
<sequence>MVRACRSLSSKDGSAWAMLRGTSREESVARACHIARLGRHDGMQHGPCSGKHTFGLMSSCGMGVPSSTASAC</sequence>
<dbReference type="Proteomes" id="UP000027138">
    <property type="component" value="Unassembled WGS sequence"/>
</dbReference>